<accession>A0A2C6KE57</accession>
<dbReference type="EMBL" id="MIGC01010462">
    <property type="protein sequence ID" value="PHJ14928.1"/>
    <property type="molecule type" value="Genomic_DNA"/>
</dbReference>
<reference evidence="1 2" key="1">
    <citation type="journal article" date="2017" name="Int. J. Parasitol.">
        <title>The genome of the protozoan parasite Cystoisospora suis and a reverse vaccinology approach to identify vaccine candidates.</title>
        <authorList>
            <person name="Palmieri N."/>
            <person name="Shrestha A."/>
            <person name="Ruttkowski B."/>
            <person name="Beck T."/>
            <person name="Vogl C."/>
            <person name="Tomley F."/>
            <person name="Blake D.P."/>
            <person name="Joachim A."/>
        </authorList>
    </citation>
    <scope>NUCLEOTIDE SEQUENCE [LARGE SCALE GENOMIC DNA]</scope>
    <source>
        <strain evidence="1 2">Wien I</strain>
    </source>
</reference>
<protein>
    <submittedName>
        <fullName evidence="1">Uncharacterized protein</fullName>
    </submittedName>
</protein>
<dbReference type="VEuPathDB" id="ToxoDB:CSUI_011262"/>
<dbReference type="GeneID" id="94434574"/>
<evidence type="ECO:0000313" key="2">
    <source>
        <dbReference type="Proteomes" id="UP000221165"/>
    </source>
</evidence>
<sequence>MNSFSKGITNTAVVPERVLGPAAAVTSSPLVSSAHRAGRRVVSNHEAPSYATGHTLHTKLSVSAGSHESRATASKRFFMLTGSTCASRRVTSSRRHLPQTVEIQGPDPCTWSSLEHIAGRRKHCLSTNKPCQLTTAVIVALLSFVLDQRYI</sequence>
<dbReference type="RefSeq" id="XP_067916662.1">
    <property type="nucleotide sequence ID" value="XM_068071363.1"/>
</dbReference>
<name>A0A2C6KE57_9APIC</name>
<organism evidence="1 2">
    <name type="scientific">Cystoisospora suis</name>
    <dbReference type="NCBI Taxonomy" id="483139"/>
    <lineage>
        <taxon>Eukaryota</taxon>
        <taxon>Sar</taxon>
        <taxon>Alveolata</taxon>
        <taxon>Apicomplexa</taxon>
        <taxon>Conoidasida</taxon>
        <taxon>Coccidia</taxon>
        <taxon>Eucoccidiorida</taxon>
        <taxon>Eimeriorina</taxon>
        <taxon>Sarcocystidae</taxon>
        <taxon>Cystoisospora</taxon>
    </lineage>
</organism>
<gene>
    <name evidence="1" type="ORF">CSUI_011262</name>
</gene>
<dbReference type="AlphaFoldDB" id="A0A2C6KE57"/>
<proteinExistence type="predicted"/>
<comment type="caution">
    <text evidence="1">The sequence shown here is derived from an EMBL/GenBank/DDBJ whole genome shotgun (WGS) entry which is preliminary data.</text>
</comment>
<evidence type="ECO:0000313" key="1">
    <source>
        <dbReference type="EMBL" id="PHJ14928.1"/>
    </source>
</evidence>
<dbReference type="Proteomes" id="UP000221165">
    <property type="component" value="Unassembled WGS sequence"/>
</dbReference>
<keyword evidence="2" id="KW-1185">Reference proteome</keyword>